<gene>
    <name evidence="2" type="ORF">ACFOD3_25670</name>
</gene>
<name>A0ABV7C4J5_9PROT</name>
<dbReference type="CDD" id="cd16441">
    <property type="entry name" value="beta_Kdo_transferase_KpsS"/>
    <property type="match status" value="1"/>
</dbReference>
<reference evidence="3" key="1">
    <citation type="journal article" date="2019" name="Int. J. Syst. Evol. Microbiol.">
        <title>The Global Catalogue of Microorganisms (GCM) 10K type strain sequencing project: providing services to taxonomists for standard genome sequencing and annotation.</title>
        <authorList>
            <consortium name="The Broad Institute Genomics Platform"/>
            <consortium name="The Broad Institute Genome Sequencing Center for Infectious Disease"/>
            <person name="Wu L."/>
            <person name="Ma J."/>
        </authorList>
    </citation>
    <scope>NUCLEOTIDE SEQUENCE [LARGE SCALE GENOMIC DNA]</scope>
    <source>
        <strain evidence="3">CGMCC 1.16855</strain>
    </source>
</reference>
<sequence length="452" mass="49601">MEGSLPGGMPLESCTGPHSQPGRVAGARPGPRRFLFLQGPISPVFAEVAAGLAQLGHEVHRINLSLGDRLFWQQQPGLRKAVDFRDRESAWPEFIGSYLDQHGITDILLLGEQRDYHRAAIAASHQRGIAVAVTDFGYFRPDWVTLERDGMGGDSHFPRDPAAIRALAAGLPPADLNERYRDDFRLQAMWDVAYHLANLAPWPFPHYRSHQLHHPVTTYFGIARRLLRRRAEYAEGERALARIGDAPFWLFAMQMETDFSVRAYSPYPDLDTPIAEVLDSFARMAPAAAHLLVKVHPLDPCVKRWPRRVAAMAARAGVSGRVHVAHHGALDAMLQRARGLITINSTVGLRALALGRPAKALGQAVWNVPGLAHQGPLDRFWAEAMLPDLELRDAFLAALQGTTQLRGVFYGREGRVAAVQAIVQALHADKVGPRLPEAAPGLRDAGASQAAG</sequence>
<accession>A0ABV7C4J5</accession>
<proteinExistence type="predicted"/>
<evidence type="ECO:0000313" key="2">
    <source>
        <dbReference type="EMBL" id="MFC3003310.1"/>
    </source>
</evidence>
<evidence type="ECO:0000313" key="3">
    <source>
        <dbReference type="Proteomes" id="UP001595420"/>
    </source>
</evidence>
<organism evidence="2 3">
    <name type="scientific">Falsiroseomonas tokyonensis</name>
    <dbReference type="NCBI Taxonomy" id="430521"/>
    <lineage>
        <taxon>Bacteria</taxon>
        <taxon>Pseudomonadati</taxon>
        <taxon>Pseudomonadota</taxon>
        <taxon>Alphaproteobacteria</taxon>
        <taxon>Acetobacterales</taxon>
        <taxon>Roseomonadaceae</taxon>
        <taxon>Falsiroseomonas</taxon>
    </lineage>
</organism>
<dbReference type="Pfam" id="PF05159">
    <property type="entry name" value="Capsule_synth"/>
    <property type="match status" value="1"/>
</dbReference>
<dbReference type="Proteomes" id="UP001595420">
    <property type="component" value="Unassembled WGS sequence"/>
</dbReference>
<comment type="caution">
    <text evidence="2">The sequence shown here is derived from an EMBL/GenBank/DDBJ whole genome shotgun (WGS) entry which is preliminary data.</text>
</comment>
<evidence type="ECO:0000256" key="1">
    <source>
        <dbReference type="SAM" id="MobiDB-lite"/>
    </source>
</evidence>
<protein>
    <submittedName>
        <fullName evidence="2">Capsule biosynthesis protein</fullName>
    </submittedName>
</protein>
<dbReference type="InterPro" id="IPR007833">
    <property type="entry name" value="Capsule_polysaccharide_synth"/>
</dbReference>
<keyword evidence="3" id="KW-1185">Reference proteome</keyword>
<dbReference type="EMBL" id="JBHRSB010000010">
    <property type="protein sequence ID" value="MFC3003310.1"/>
    <property type="molecule type" value="Genomic_DNA"/>
</dbReference>
<feature type="region of interest" description="Disordered" evidence="1">
    <location>
        <begin position="1"/>
        <end position="26"/>
    </location>
</feature>